<dbReference type="EMBL" id="BMFK01000001">
    <property type="protein sequence ID" value="GGE58940.1"/>
    <property type="molecule type" value="Genomic_DNA"/>
</dbReference>
<dbReference type="Gene3D" id="3.40.605.10">
    <property type="entry name" value="Aldehyde Dehydrogenase, Chain A, domain 1"/>
    <property type="match status" value="1"/>
</dbReference>
<dbReference type="AlphaFoldDB" id="A0A917AKD3"/>
<keyword evidence="10" id="KW-1185">Reference proteome</keyword>
<evidence type="ECO:0000256" key="3">
    <source>
        <dbReference type="ARBA" id="ARBA00023027"/>
    </source>
</evidence>
<organism evidence="9 10">
    <name type="scientific">Priestia taiwanensis</name>
    <dbReference type="NCBI Taxonomy" id="1347902"/>
    <lineage>
        <taxon>Bacteria</taxon>
        <taxon>Bacillati</taxon>
        <taxon>Bacillota</taxon>
        <taxon>Bacilli</taxon>
        <taxon>Bacillales</taxon>
        <taxon>Bacillaceae</taxon>
        <taxon>Priestia</taxon>
    </lineage>
</organism>
<proteinExistence type="inferred from homology"/>
<evidence type="ECO:0000256" key="6">
    <source>
        <dbReference type="PROSITE-ProRule" id="PRU10007"/>
    </source>
</evidence>
<evidence type="ECO:0000256" key="2">
    <source>
        <dbReference type="ARBA" id="ARBA00023002"/>
    </source>
</evidence>
<dbReference type="PANTHER" id="PTHR43570">
    <property type="entry name" value="ALDEHYDE DEHYDROGENASE"/>
    <property type="match status" value="1"/>
</dbReference>
<dbReference type="PANTHER" id="PTHR43570:SF16">
    <property type="entry name" value="ALDEHYDE DEHYDROGENASE TYPE III, ISOFORM Q"/>
    <property type="match status" value="1"/>
</dbReference>
<dbReference type="InterPro" id="IPR016160">
    <property type="entry name" value="Ald_DH_CS_CYS"/>
</dbReference>
<dbReference type="PIRSF" id="PIRSF036492">
    <property type="entry name" value="ALDH"/>
    <property type="match status" value="1"/>
</dbReference>
<dbReference type="InterPro" id="IPR015590">
    <property type="entry name" value="Aldehyde_DH_dom"/>
</dbReference>
<reference evidence="9" key="2">
    <citation type="submission" date="2020-09" db="EMBL/GenBank/DDBJ databases">
        <authorList>
            <person name="Sun Q."/>
            <person name="Zhou Y."/>
        </authorList>
    </citation>
    <scope>NUCLEOTIDE SEQUENCE</scope>
    <source>
        <strain evidence="9">CGMCC 1.12698</strain>
    </source>
</reference>
<dbReference type="InterPro" id="IPR016163">
    <property type="entry name" value="Ald_DH_C"/>
</dbReference>
<dbReference type="PROSITE" id="PS00070">
    <property type="entry name" value="ALDEHYDE_DEHYDR_CYS"/>
    <property type="match status" value="1"/>
</dbReference>
<comment type="similarity">
    <text evidence="1 4 7">Belongs to the aldehyde dehydrogenase family.</text>
</comment>
<dbReference type="InterPro" id="IPR016161">
    <property type="entry name" value="Ald_DH/histidinol_DH"/>
</dbReference>
<reference evidence="9" key="1">
    <citation type="journal article" date="2014" name="Int. J. Syst. Evol. Microbiol.">
        <title>Complete genome sequence of Corynebacterium casei LMG S-19264T (=DSM 44701T), isolated from a smear-ripened cheese.</title>
        <authorList>
            <consortium name="US DOE Joint Genome Institute (JGI-PGF)"/>
            <person name="Walter F."/>
            <person name="Albersmeier A."/>
            <person name="Kalinowski J."/>
            <person name="Ruckert C."/>
        </authorList>
    </citation>
    <scope>NUCLEOTIDE SEQUENCE</scope>
    <source>
        <strain evidence="9">CGMCC 1.12698</strain>
    </source>
</reference>
<keyword evidence="2 4" id="KW-0560">Oxidoreductase</keyword>
<evidence type="ECO:0000256" key="5">
    <source>
        <dbReference type="PIRSR" id="PIRSR036492-1"/>
    </source>
</evidence>
<dbReference type="Proteomes" id="UP000605259">
    <property type="component" value="Unassembled WGS sequence"/>
</dbReference>
<evidence type="ECO:0000256" key="7">
    <source>
        <dbReference type="RuleBase" id="RU003345"/>
    </source>
</evidence>
<evidence type="ECO:0000313" key="10">
    <source>
        <dbReference type="Proteomes" id="UP000605259"/>
    </source>
</evidence>
<dbReference type="Gene3D" id="3.40.309.10">
    <property type="entry name" value="Aldehyde Dehydrogenase, Chain A, domain 2"/>
    <property type="match status" value="1"/>
</dbReference>
<dbReference type="Pfam" id="PF00171">
    <property type="entry name" value="Aldedh"/>
    <property type="match status" value="1"/>
</dbReference>
<dbReference type="FunFam" id="3.40.605.10:FF:000004">
    <property type="entry name" value="Aldehyde dehydrogenase"/>
    <property type="match status" value="1"/>
</dbReference>
<gene>
    <name evidence="9" type="ORF">GCM10007140_06600</name>
</gene>
<dbReference type="GO" id="GO:0004029">
    <property type="term" value="F:aldehyde dehydrogenase (NAD+) activity"/>
    <property type="evidence" value="ECO:0007669"/>
    <property type="project" value="TreeGrafter"/>
</dbReference>
<evidence type="ECO:0000256" key="4">
    <source>
        <dbReference type="PIRNR" id="PIRNR036492"/>
    </source>
</evidence>
<accession>A0A917AKD3</accession>
<dbReference type="PROSITE" id="PS00687">
    <property type="entry name" value="ALDEHYDE_DEHYDR_GLU"/>
    <property type="match status" value="1"/>
</dbReference>
<feature type="active site" evidence="5 6">
    <location>
        <position position="215"/>
    </location>
</feature>
<evidence type="ECO:0000256" key="1">
    <source>
        <dbReference type="ARBA" id="ARBA00009986"/>
    </source>
</evidence>
<dbReference type="GO" id="GO:0005737">
    <property type="term" value="C:cytoplasm"/>
    <property type="evidence" value="ECO:0007669"/>
    <property type="project" value="TreeGrafter"/>
</dbReference>
<dbReference type="SUPFAM" id="SSF53720">
    <property type="entry name" value="ALDH-like"/>
    <property type="match status" value="1"/>
</dbReference>
<comment type="caution">
    <text evidence="9">The sequence shown here is derived from an EMBL/GenBank/DDBJ whole genome shotgun (WGS) entry which is preliminary data.</text>
</comment>
<feature type="domain" description="Aldehyde dehydrogenase" evidence="8">
    <location>
        <begin position="3"/>
        <end position="435"/>
    </location>
</feature>
<sequence>MKQIEQVNVEQMLQEHKQFFQQGTTSTPEFRLEQLRKLKEGIERYETRLTKALQQDLGKGEFETYLTETGFVLDSISKTMKNVKKWMKPQKVSTPLTLWPSKSRIIKEPYGTVLIIGPYNYPFNLVIEPLIGAIAAGNCAVLKPSEHTPNVTAVLRDMISEIFDERYVRVVEGEKETTSALLNAPFDYIFFTGSVQVGKIVMEAAAKNLVPVTLELGGKSPVIVDRTANLDVAAKRVVWGKFLNTGQTCVAPDYLLVHSEIKAAFIAKMKEVIVSYYGENAMHSKDYGRIVNERHFDRLVGIIETDKENVIFGGNSVKEELYIEPTLLEAKSWSDAAMLDEIFGPILPIMEYNELETAIQTINARPKPLALYVFTEDESCEKEVLSRVSFGGGCVNDTILHLANPNLPFGGVGNSGIGAYHGKYSFDLFSHAKSIAKKTTKIDLNVLFPPYDDKKLNMLKKMLK</sequence>
<keyword evidence="3" id="KW-0520">NAD</keyword>
<dbReference type="RefSeq" id="WP_188387005.1">
    <property type="nucleotide sequence ID" value="NZ_BMFK01000001.1"/>
</dbReference>
<protein>
    <recommendedName>
        <fullName evidence="4">Aldehyde dehydrogenase</fullName>
    </recommendedName>
</protein>
<dbReference type="InterPro" id="IPR029510">
    <property type="entry name" value="Ald_DH_CS_GLU"/>
</dbReference>
<dbReference type="GO" id="GO:0006081">
    <property type="term" value="P:aldehyde metabolic process"/>
    <property type="evidence" value="ECO:0007669"/>
    <property type="project" value="InterPro"/>
</dbReference>
<name>A0A917AKD3_9BACI</name>
<dbReference type="FunFam" id="3.40.309.10:FF:000003">
    <property type="entry name" value="Aldehyde dehydrogenase"/>
    <property type="match status" value="1"/>
</dbReference>
<evidence type="ECO:0000259" key="8">
    <source>
        <dbReference type="Pfam" id="PF00171"/>
    </source>
</evidence>
<dbReference type="InterPro" id="IPR016162">
    <property type="entry name" value="Ald_DH_N"/>
</dbReference>
<dbReference type="CDD" id="cd07136">
    <property type="entry name" value="ALDH_YwdH-P39616"/>
    <property type="match status" value="1"/>
</dbReference>
<evidence type="ECO:0000313" key="9">
    <source>
        <dbReference type="EMBL" id="GGE58940.1"/>
    </source>
</evidence>
<feature type="active site" evidence="5">
    <location>
        <position position="249"/>
    </location>
</feature>
<dbReference type="InterPro" id="IPR012394">
    <property type="entry name" value="Aldehyde_DH_NAD(P)"/>
</dbReference>